<dbReference type="InterPro" id="IPR011050">
    <property type="entry name" value="Pectin_lyase_fold/virulence"/>
</dbReference>
<dbReference type="Pfam" id="PF12708">
    <property type="entry name" value="Pect-lyase_RHGA_epim"/>
    <property type="match status" value="1"/>
</dbReference>
<dbReference type="InterPro" id="IPR012334">
    <property type="entry name" value="Pectin_lyas_fold"/>
</dbReference>
<protein>
    <submittedName>
        <fullName evidence="4">Pectate lyase superfamily protein</fullName>
    </submittedName>
</protein>
<keyword evidence="2" id="KW-0946">Virion</keyword>
<evidence type="ECO:0000256" key="2">
    <source>
        <dbReference type="ARBA" id="ARBA00022844"/>
    </source>
</evidence>
<proteinExistence type="predicted"/>
<keyword evidence="4" id="KW-0456">Lyase</keyword>
<dbReference type="GO" id="GO:0016829">
    <property type="term" value="F:lyase activity"/>
    <property type="evidence" value="ECO:0007669"/>
    <property type="project" value="UniProtKB-KW"/>
</dbReference>
<gene>
    <name evidence="4" type="ORF">UFOVP1176_19</name>
</gene>
<name>A0A6J5R4C7_9CAUD</name>
<evidence type="ECO:0000256" key="1">
    <source>
        <dbReference type="ARBA" id="ARBA00004328"/>
    </source>
</evidence>
<feature type="domain" description="Rhamnogalacturonase A/B/Epimerase-like pectate lyase" evidence="3">
    <location>
        <begin position="16"/>
        <end position="228"/>
    </location>
</feature>
<dbReference type="GO" id="GO:0051701">
    <property type="term" value="P:biological process involved in interaction with host"/>
    <property type="evidence" value="ECO:0007669"/>
    <property type="project" value="UniProtKB-ARBA"/>
</dbReference>
<evidence type="ECO:0000259" key="3">
    <source>
        <dbReference type="Pfam" id="PF12708"/>
    </source>
</evidence>
<dbReference type="InterPro" id="IPR024535">
    <property type="entry name" value="RHGA/B-epi-like_pectate_lyase"/>
</dbReference>
<dbReference type="Gene3D" id="2.160.20.10">
    <property type="entry name" value="Single-stranded right-handed beta-helix, Pectin lyase-like"/>
    <property type="match status" value="1"/>
</dbReference>
<organism evidence="4">
    <name type="scientific">uncultured Caudovirales phage</name>
    <dbReference type="NCBI Taxonomy" id="2100421"/>
    <lineage>
        <taxon>Viruses</taxon>
        <taxon>Duplodnaviria</taxon>
        <taxon>Heunggongvirae</taxon>
        <taxon>Uroviricota</taxon>
        <taxon>Caudoviricetes</taxon>
        <taxon>Peduoviridae</taxon>
        <taxon>Maltschvirus</taxon>
        <taxon>Maltschvirus maltsch</taxon>
    </lineage>
</organism>
<sequence>MSLTKVSYSMITGAPVNVLDYGASPSASGAANLSAIQAAIDSLPNTGGSVYIPAGNYTIDGTITFPTNNIILFGDGGVGYEAITDKGTTLNFTNATIGFDLTSNSPTGTFGSEINNLLIYGNSVLKTGVKSSRKLSMTNVCITGCVDEGLWLWDWTLSSNFYSCGFNYNSSGAGIRISGTDTGLSSRITTATFYSCVVRRNGTGLSVTDINGLTFRDTIFESNYGSGIVLDGYSYASYPSISQVLFDASYTENNGLGPAGNQYLYAPVILIDNQSATPATAIGPQQIVFRNMSMSDGAGKRLIVNVGNYITVENCFYYAPYQPATGISYFTIVLSAYASYVSFINTLTPFTIPTPSTDPGIDNQVYIALTNSGTNNSVINGGSCISGYWTPELKIGGSATGITYVARSGVFTRNGESINLTGYIQLLSKGVAVGDVTIAGIPFETVTAIGGSMSFSYVNGVTLTGVLGGRTDANELVLENLLFAGAPATNVTNAALTNTSLFAFSVTYQARVFSANGSRLI</sequence>
<accession>A0A6J5R4C7</accession>
<dbReference type="EMBL" id="LR797122">
    <property type="protein sequence ID" value="CAB4188441.1"/>
    <property type="molecule type" value="Genomic_DNA"/>
</dbReference>
<dbReference type="GO" id="GO:0044423">
    <property type="term" value="C:virion component"/>
    <property type="evidence" value="ECO:0007669"/>
    <property type="project" value="UniProtKB-KW"/>
</dbReference>
<evidence type="ECO:0000313" key="4">
    <source>
        <dbReference type="EMBL" id="CAB4188441.1"/>
    </source>
</evidence>
<comment type="subcellular location">
    <subcellularLocation>
        <location evidence="1">Virion</location>
    </subcellularLocation>
</comment>
<dbReference type="SUPFAM" id="SSF51126">
    <property type="entry name" value="Pectin lyase-like"/>
    <property type="match status" value="1"/>
</dbReference>
<reference evidence="4" key="1">
    <citation type="submission" date="2020-05" db="EMBL/GenBank/DDBJ databases">
        <authorList>
            <person name="Chiriac C."/>
            <person name="Salcher M."/>
            <person name="Ghai R."/>
            <person name="Kavagutti S V."/>
        </authorList>
    </citation>
    <scope>NUCLEOTIDE SEQUENCE</scope>
</reference>
<dbReference type="GO" id="GO:0019058">
    <property type="term" value="P:viral life cycle"/>
    <property type="evidence" value="ECO:0007669"/>
    <property type="project" value="UniProtKB-ARBA"/>
</dbReference>